<comment type="caution">
    <text evidence="2">The sequence shown here is derived from an EMBL/GenBank/DDBJ whole genome shotgun (WGS) entry which is preliminary data.</text>
</comment>
<evidence type="ECO:0000259" key="1">
    <source>
        <dbReference type="SMART" id="SM00382"/>
    </source>
</evidence>
<keyword evidence="2" id="KW-0547">Nucleotide-binding</keyword>
<dbReference type="EMBL" id="JBHDIY010000002">
    <property type="protein sequence ID" value="MFL4470095.1"/>
    <property type="molecule type" value="Genomic_DNA"/>
</dbReference>
<dbReference type="CDD" id="cd19481">
    <property type="entry name" value="RecA-like_protease"/>
    <property type="match status" value="1"/>
</dbReference>
<dbReference type="Gene3D" id="3.40.50.300">
    <property type="entry name" value="P-loop containing nucleotide triphosphate hydrolases"/>
    <property type="match status" value="1"/>
</dbReference>
<dbReference type="Proteomes" id="UP001627408">
    <property type="component" value="Unassembled WGS sequence"/>
</dbReference>
<dbReference type="GO" id="GO:0005524">
    <property type="term" value="F:ATP binding"/>
    <property type="evidence" value="ECO:0007669"/>
    <property type="project" value="UniProtKB-KW"/>
</dbReference>
<keyword evidence="2" id="KW-0067">ATP-binding</keyword>
<keyword evidence="3" id="KW-1185">Reference proteome</keyword>
<dbReference type="PANTHER" id="PTHR46411:SF3">
    <property type="entry name" value="AAA+ ATPASE DOMAIN-CONTAINING PROTEIN"/>
    <property type="match status" value="1"/>
</dbReference>
<feature type="domain" description="AAA+ ATPase" evidence="1">
    <location>
        <begin position="456"/>
        <end position="588"/>
    </location>
</feature>
<dbReference type="InterPro" id="IPR003959">
    <property type="entry name" value="ATPase_AAA_core"/>
</dbReference>
<accession>A0ABW8USI8</accession>
<protein>
    <submittedName>
        <fullName evidence="2">ATP-binding protein</fullName>
    </submittedName>
</protein>
<dbReference type="InterPro" id="IPR003593">
    <property type="entry name" value="AAA+_ATPase"/>
</dbReference>
<gene>
    <name evidence="2" type="ORF">ACERZ8_09530</name>
</gene>
<organism evidence="2 3">
    <name type="scientific">Tateyamaria armeniaca</name>
    <dbReference type="NCBI Taxonomy" id="2518930"/>
    <lineage>
        <taxon>Bacteria</taxon>
        <taxon>Pseudomonadati</taxon>
        <taxon>Pseudomonadota</taxon>
        <taxon>Alphaproteobacteria</taxon>
        <taxon>Rhodobacterales</taxon>
        <taxon>Roseobacteraceae</taxon>
        <taxon>Tateyamaria</taxon>
    </lineage>
</organism>
<proteinExistence type="predicted"/>
<dbReference type="SMART" id="SM00382">
    <property type="entry name" value="AAA"/>
    <property type="match status" value="1"/>
</dbReference>
<name>A0ABW8USI8_9RHOB</name>
<evidence type="ECO:0000313" key="2">
    <source>
        <dbReference type="EMBL" id="MFL4470095.1"/>
    </source>
</evidence>
<dbReference type="InterPro" id="IPR027417">
    <property type="entry name" value="P-loop_NTPase"/>
</dbReference>
<dbReference type="RefSeq" id="WP_407591966.1">
    <property type="nucleotide sequence ID" value="NZ_JBHDIY010000002.1"/>
</dbReference>
<dbReference type="Pfam" id="PF00004">
    <property type="entry name" value="AAA"/>
    <property type="match status" value="1"/>
</dbReference>
<sequence length="647" mass="71803">MNVAPRTDLSSAKDDLSVEEAILRLVRTLCRRRILWLDKLAQQAVSEPDLGNAHARALADMDAPGREAEFLDAHAEASALWQEAGTLHAHIFEGENRLRHLADVFGLSIEERQLVLLCLSTAIDPSMHLVFQSISGVSGGPVSEDMAARLFGHGRNAMWGPGSPLSRWHIIEETGGVLRLDPYVQSYLRGASDVDPDVAMLCRVINETPEPLPNWPVEELTERLIGALQRGMPTRVTVLGQPLSGRTTLASLISARLGRSVSVIDTGRIKGQIWDLIRMRVQRQALLHNSTIAWAGENALKGIEPLPDSIDVEFVIIETQEDAMPAIGWHEERVKIPSLTSVERKTLWQRYLPGAQVWPDGALDQLADRFRVTIGEIRHVAAQGDDSFEGVRQRTRALSHGKLGDLARLVECPFDRTDLHLPDGVSDQLDEFLYEAKTRNAFWEDPGARRLFPRGVGLIGLMSGPPGTGKTMAAQVIANELGLDLFRIDVATMIDKYIGETAKRLKRLFARASEINAVLLFDEADALFARRTDTKDSLDKHSNADTSYLLQLVEDYPGVALLATNKRQQIDDAFVRRIRYVFYLPRPERAERLAIWQQVVSVLASPQQAADLRPDLERLASDLPMTGAQIKNAALAAVFLPSGTERR</sequence>
<evidence type="ECO:0000313" key="3">
    <source>
        <dbReference type="Proteomes" id="UP001627408"/>
    </source>
</evidence>
<dbReference type="SUPFAM" id="SSF52540">
    <property type="entry name" value="P-loop containing nucleoside triphosphate hydrolases"/>
    <property type="match status" value="2"/>
</dbReference>
<reference evidence="2 3" key="1">
    <citation type="submission" date="2024-08" db="EMBL/GenBank/DDBJ databases">
        <title>Tateyamaria sp. nov., isolated from marine algae.</title>
        <authorList>
            <person name="Choi B.J."/>
            <person name="Kim J.M."/>
            <person name="Lee J.K."/>
            <person name="Choi D.G."/>
            <person name="Bayburt H."/>
            <person name="Baek J.H."/>
            <person name="Han D.M."/>
            <person name="Jeon C.O."/>
        </authorList>
    </citation>
    <scope>NUCLEOTIDE SEQUENCE [LARGE SCALE GENOMIC DNA]</scope>
    <source>
        <strain evidence="2 3">KMU-156</strain>
    </source>
</reference>
<dbReference type="PANTHER" id="PTHR46411">
    <property type="entry name" value="FAMILY ATPASE, PUTATIVE-RELATED"/>
    <property type="match status" value="1"/>
</dbReference>